<gene>
    <name evidence="2" type="ORF">K0M31_003345</name>
</gene>
<dbReference type="EMBL" id="JAHYIQ010000011">
    <property type="protein sequence ID" value="KAK1127854.1"/>
    <property type="molecule type" value="Genomic_DNA"/>
</dbReference>
<evidence type="ECO:0000256" key="1">
    <source>
        <dbReference type="SAM" id="MobiDB-lite"/>
    </source>
</evidence>
<feature type="compositionally biased region" description="Acidic residues" evidence="1">
    <location>
        <begin position="1"/>
        <end position="10"/>
    </location>
</feature>
<dbReference type="AlphaFoldDB" id="A0AA40KPD4"/>
<feature type="compositionally biased region" description="Basic and acidic residues" evidence="1">
    <location>
        <begin position="32"/>
        <end position="48"/>
    </location>
</feature>
<dbReference type="Proteomes" id="UP001177670">
    <property type="component" value="Unassembled WGS sequence"/>
</dbReference>
<name>A0AA40KPD4_9HYME</name>
<sequence>MRRKEEEEDREERWKETVGPVVAEPRKRRGRERGVSDEPRELELEPRARARGRGRGVGGDGGGRAAGWFNPSRNFLIPRQRQSGSLWDQYRDDQA</sequence>
<evidence type="ECO:0000313" key="3">
    <source>
        <dbReference type="Proteomes" id="UP001177670"/>
    </source>
</evidence>
<evidence type="ECO:0000313" key="2">
    <source>
        <dbReference type="EMBL" id="KAK1127854.1"/>
    </source>
</evidence>
<feature type="compositionally biased region" description="Gly residues" evidence="1">
    <location>
        <begin position="55"/>
        <end position="65"/>
    </location>
</feature>
<comment type="caution">
    <text evidence="2">The sequence shown here is derived from an EMBL/GenBank/DDBJ whole genome shotgun (WGS) entry which is preliminary data.</text>
</comment>
<protein>
    <submittedName>
        <fullName evidence="2">Uncharacterized protein</fullName>
    </submittedName>
</protein>
<organism evidence="2 3">
    <name type="scientific">Melipona bicolor</name>
    <dbReference type="NCBI Taxonomy" id="60889"/>
    <lineage>
        <taxon>Eukaryota</taxon>
        <taxon>Metazoa</taxon>
        <taxon>Ecdysozoa</taxon>
        <taxon>Arthropoda</taxon>
        <taxon>Hexapoda</taxon>
        <taxon>Insecta</taxon>
        <taxon>Pterygota</taxon>
        <taxon>Neoptera</taxon>
        <taxon>Endopterygota</taxon>
        <taxon>Hymenoptera</taxon>
        <taxon>Apocrita</taxon>
        <taxon>Aculeata</taxon>
        <taxon>Apoidea</taxon>
        <taxon>Anthophila</taxon>
        <taxon>Apidae</taxon>
        <taxon>Melipona</taxon>
    </lineage>
</organism>
<keyword evidence="3" id="KW-1185">Reference proteome</keyword>
<proteinExistence type="predicted"/>
<reference evidence="2" key="1">
    <citation type="submission" date="2021-10" db="EMBL/GenBank/DDBJ databases">
        <title>Melipona bicolor Genome sequencing and assembly.</title>
        <authorList>
            <person name="Araujo N.S."/>
            <person name="Arias M.C."/>
        </authorList>
    </citation>
    <scope>NUCLEOTIDE SEQUENCE</scope>
    <source>
        <strain evidence="2">USP_2M_L1-L4_2017</strain>
        <tissue evidence="2">Whole body</tissue>
    </source>
</reference>
<feature type="region of interest" description="Disordered" evidence="1">
    <location>
        <begin position="1"/>
        <end position="95"/>
    </location>
</feature>
<accession>A0AA40KPD4</accession>